<name>A0A6G4UB09_9ACTN</name>
<keyword evidence="2" id="KW-1185">Reference proteome</keyword>
<gene>
    <name evidence="1" type="ORF">G5C51_32310</name>
</gene>
<dbReference type="RefSeq" id="WP_165242634.1">
    <property type="nucleotide sequence ID" value="NZ_JAAKZV010000214.1"/>
</dbReference>
<reference evidence="1 2" key="1">
    <citation type="submission" date="2020-02" db="EMBL/GenBank/DDBJ databases">
        <title>Whole-genome analyses of novel actinobacteria.</title>
        <authorList>
            <person name="Sahin N."/>
        </authorList>
    </citation>
    <scope>NUCLEOTIDE SEQUENCE [LARGE SCALE GENOMIC DNA]</scope>
    <source>
        <strain evidence="1 2">A7024</strain>
    </source>
</reference>
<organism evidence="1 2">
    <name type="scientific">Streptomyces coryli</name>
    <dbReference type="NCBI Taxonomy" id="1128680"/>
    <lineage>
        <taxon>Bacteria</taxon>
        <taxon>Bacillati</taxon>
        <taxon>Actinomycetota</taxon>
        <taxon>Actinomycetes</taxon>
        <taxon>Kitasatosporales</taxon>
        <taxon>Streptomycetaceae</taxon>
        <taxon>Streptomyces</taxon>
    </lineage>
</organism>
<dbReference type="EMBL" id="JAAKZV010000214">
    <property type="protein sequence ID" value="NGN68568.1"/>
    <property type="molecule type" value="Genomic_DNA"/>
</dbReference>
<evidence type="ECO:0000313" key="2">
    <source>
        <dbReference type="Proteomes" id="UP000481583"/>
    </source>
</evidence>
<dbReference type="AlphaFoldDB" id="A0A6G4UB09"/>
<dbReference type="Proteomes" id="UP000481583">
    <property type="component" value="Unassembled WGS sequence"/>
</dbReference>
<accession>A0A6G4UB09</accession>
<comment type="caution">
    <text evidence="1">The sequence shown here is derived from an EMBL/GenBank/DDBJ whole genome shotgun (WGS) entry which is preliminary data.</text>
</comment>
<proteinExistence type="predicted"/>
<evidence type="ECO:0000313" key="1">
    <source>
        <dbReference type="EMBL" id="NGN68568.1"/>
    </source>
</evidence>
<sequence length="103" mass="12027">MSADTWTIDSIAHALPSAELRQNFLREVHLTPRSELDAVLERWEQVAIRWTEEEAPRIERARTHYAEHGTLPPEYEGEPVEEAQRNFEAWRTRMREQKGSSAA</sequence>
<protein>
    <submittedName>
        <fullName evidence="1">Uncharacterized protein</fullName>
    </submittedName>
</protein>